<protein>
    <recommendedName>
        <fullName evidence="2">Lysozyme inhibitor LprI-like N-terminal domain-containing protein</fullName>
    </recommendedName>
</protein>
<evidence type="ECO:0000313" key="4">
    <source>
        <dbReference type="Proteomes" id="UP000198851"/>
    </source>
</evidence>
<dbReference type="Gene3D" id="1.20.1270.180">
    <property type="match status" value="1"/>
</dbReference>
<feature type="chain" id="PRO_5011493110" description="Lysozyme inhibitor LprI-like N-terminal domain-containing protein" evidence="1">
    <location>
        <begin position="19"/>
        <end position="158"/>
    </location>
</feature>
<dbReference type="STRING" id="1280847.SAMN04488036_101294"/>
<keyword evidence="1" id="KW-0732">Signal</keyword>
<dbReference type="RefSeq" id="WP_093319372.1">
    <property type="nucleotide sequence ID" value="NZ_FOSZ01000001.1"/>
</dbReference>
<accession>A0A1I4AC71</accession>
<reference evidence="4" key="1">
    <citation type="submission" date="2016-10" db="EMBL/GenBank/DDBJ databases">
        <authorList>
            <person name="Varghese N."/>
            <person name="Submissions S."/>
        </authorList>
    </citation>
    <scope>NUCLEOTIDE SEQUENCE [LARGE SCALE GENOMIC DNA]</scope>
    <source>
        <strain evidence="4">DSM 28453</strain>
    </source>
</reference>
<name>A0A1I4AC71_9RHOB</name>
<feature type="signal peptide" evidence="1">
    <location>
        <begin position="1"/>
        <end position="18"/>
    </location>
</feature>
<dbReference type="Proteomes" id="UP000198851">
    <property type="component" value="Unassembled WGS sequence"/>
</dbReference>
<dbReference type="OrthoDB" id="7340239at2"/>
<keyword evidence="4" id="KW-1185">Reference proteome</keyword>
<feature type="domain" description="Lysozyme inhibitor LprI-like N-terminal" evidence="2">
    <location>
        <begin position="52"/>
        <end position="148"/>
    </location>
</feature>
<evidence type="ECO:0000256" key="1">
    <source>
        <dbReference type="SAM" id="SignalP"/>
    </source>
</evidence>
<dbReference type="EMBL" id="FOSZ01000001">
    <property type="protein sequence ID" value="SFK53998.1"/>
    <property type="molecule type" value="Genomic_DNA"/>
</dbReference>
<evidence type="ECO:0000259" key="2">
    <source>
        <dbReference type="Pfam" id="PF07007"/>
    </source>
</evidence>
<dbReference type="InterPro" id="IPR009739">
    <property type="entry name" value="LprI-like_N"/>
</dbReference>
<evidence type="ECO:0000313" key="3">
    <source>
        <dbReference type="EMBL" id="SFK53998.1"/>
    </source>
</evidence>
<sequence>MRLFAFLPALVLSTAAFAQDNFSPAETEACLAGVDRKTDKRVCVGASARACAQDSEEATCMASEIAYWDTRLTVAFALVLDRAKGKDDDAVHMSMQPRDQAGALLKAQDSWKQYRADTCAFEQTLWVTGQPDAPEVQSCHLYLTAEQVFYLEAVALIE</sequence>
<proteinExistence type="predicted"/>
<gene>
    <name evidence="3" type="ORF">SAMN04488036_101294</name>
</gene>
<organism evidence="3 4">
    <name type="scientific">Shimia haliotis</name>
    <dbReference type="NCBI Taxonomy" id="1280847"/>
    <lineage>
        <taxon>Bacteria</taxon>
        <taxon>Pseudomonadati</taxon>
        <taxon>Pseudomonadota</taxon>
        <taxon>Alphaproteobacteria</taxon>
        <taxon>Rhodobacterales</taxon>
        <taxon>Roseobacteraceae</taxon>
    </lineage>
</organism>
<dbReference type="AlphaFoldDB" id="A0A1I4AC71"/>
<dbReference type="Pfam" id="PF07007">
    <property type="entry name" value="LprI"/>
    <property type="match status" value="1"/>
</dbReference>